<dbReference type="InterPro" id="IPR009978">
    <property type="entry name" value="Na_H_antiport_3"/>
</dbReference>
<feature type="transmembrane region" description="Helical" evidence="1">
    <location>
        <begin position="410"/>
        <end position="433"/>
    </location>
</feature>
<gene>
    <name evidence="2" type="ORF">GCM10011450_13520</name>
</gene>
<dbReference type="Pfam" id="PF07399">
    <property type="entry name" value="Na_H_antiport_3"/>
    <property type="match status" value="1"/>
</dbReference>
<dbReference type="EMBL" id="BMYS01000007">
    <property type="protein sequence ID" value="GGW84808.1"/>
    <property type="molecule type" value="Genomic_DNA"/>
</dbReference>
<feature type="transmembrane region" description="Helical" evidence="1">
    <location>
        <begin position="83"/>
        <end position="101"/>
    </location>
</feature>
<feature type="transmembrane region" description="Helical" evidence="1">
    <location>
        <begin position="370"/>
        <end position="390"/>
    </location>
</feature>
<sequence>MPGYIETLATVLFAIAIIHTFSVSYFAKLAHRNGPHAGMWHLLSEVEGVFGVWAAILIVVMALASGMNNAVEYMDSRNFTEPLFVFAIMVVAASRPILQLVSDVVRFIARVAPVQTEVATFFITLSLVPLAGSFITEPAAMTLAALMLKEGFFTRSGNVRFKYLALGVLFVNVSIGGVLTAYAAPPVLMVAQTFGWDSLYMATHFGWKAAVAVIANAFIITMICHKDIKSRAVGTGRGINAPKNQNAEKARPPVPFSVILVHLLFLVGIVLFAHHVAIFLGLLMLFIGYCEAYKHHQDRLMIREGLMVGFFLAGLVILGGLQQWWLQDLLGGMSPTVLYWGAMALTAVTDNAALTYLGSLVEGTNEIWRYMLVAGAVTGGGLTVIANAPNPAGFSILRGCFPHGSISPKWLLVSALLPTLMAAIMFLLPVQILGSTGL</sequence>
<dbReference type="AlphaFoldDB" id="A0A918JKC5"/>
<feature type="transmembrane region" description="Helical" evidence="1">
    <location>
        <begin position="337"/>
        <end position="358"/>
    </location>
</feature>
<accession>A0A918JKC5</accession>
<keyword evidence="1" id="KW-0472">Membrane</keyword>
<protein>
    <submittedName>
        <fullName evidence="2">Membrane protein</fullName>
    </submittedName>
</protein>
<reference evidence="2" key="2">
    <citation type="submission" date="2020-09" db="EMBL/GenBank/DDBJ databases">
        <authorList>
            <person name="Sun Q."/>
            <person name="Kim S."/>
        </authorList>
    </citation>
    <scope>NUCLEOTIDE SEQUENCE</scope>
    <source>
        <strain evidence="2">KCTC 23732</strain>
    </source>
</reference>
<feature type="transmembrane region" description="Helical" evidence="1">
    <location>
        <begin position="276"/>
        <end position="293"/>
    </location>
</feature>
<dbReference type="RefSeq" id="WP_189384728.1">
    <property type="nucleotide sequence ID" value="NZ_BAABFY010000053.1"/>
</dbReference>
<proteinExistence type="predicted"/>
<feature type="transmembrane region" description="Helical" evidence="1">
    <location>
        <begin position="160"/>
        <end position="185"/>
    </location>
</feature>
<evidence type="ECO:0000313" key="3">
    <source>
        <dbReference type="Proteomes" id="UP000608345"/>
    </source>
</evidence>
<comment type="caution">
    <text evidence="2">The sequence shown here is derived from an EMBL/GenBank/DDBJ whole genome shotgun (WGS) entry which is preliminary data.</text>
</comment>
<reference evidence="2" key="1">
    <citation type="journal article" date="2014" name="Int. J. Syst. Evol. Microbiol.">
        <title>Complete genome sequence of Corynebacterium casei LMG S-19264T (=DSM 44701T), isolated from a smear-ripened cheese.</title>
        <authorList>
            <consortium name="US DOE Joint Genome Institute (JGI-PGF)"/>
            <person name="Walter F."/>
            <person name="Albersmeier A."/>
            <person name="Kalinowski J."/>
            <person name="Ruckert C."/>
        </authorList>
    </citation>
    <scope>NUCLEOTIDE SEQUENCE</scope>
    <source>
        <strain evidence="2">KCTC 23732</strain>
    </source>
</reference>
<organism evidence="2 3">
    <name type="scientific">Advenella faeciporci</name>
    <dbReference type="NCBI Taxonomy" id="797535"/>
    <lineage>
        <taxon>Bacteria</taxon>
        <taxon>Pseudomonadati</taxon>
        <taxon>Pseudomonadota</taxon>
        <taxon>Betaproteobacteria</taxon>
        <taxon>Burkholderiales</taxon>
        <taxon>Alcaligenaceae</taxon>
    </lineage>
</organism>
<name>A0A918JKC5_9BURK</name>
<evidence type="ECO:0000313" key="2">
    <source>
        <dbReference type="EMBL" id="GGW84808.1"/>
    </source>
</evidence>
<keyword evidence="3" id="KW-1185">Reference proteome</keyword>
<feature type="transmembrane region" description="Helical" evidence="1">
    <location>
        <begin position="205"/>
        <end position="224"/>
    </location>
</feature>
<evidence type="ECO:0000256" key="1">
    <source>
        <dbReference type="SAM" id="Phobius"/>
    </source>
</evidence>
<dbReference type="Proteomes" id="UP000608345">
    <property type="component" value="Unassembled WGS sequence"/>
</dbReference>
<keyword evidence="1" id="KW-1133">Transmembrane helix</keyword>
<feature type="transmembrane region" description="Helical" evidence="1">
    <location>
        <begin position="253"/>
        <end position="270"/>
    </location>
</feature>
<feature type="transmembrane region" description="Helical" evidence="1">
    <location>
        <begin position="50"/>
        <end position="71"/>
    </location>
</feature>
<keyword evidence="1" id="KW-0812">Transmembrane</keyword>
<feature type="transmembrane region" description="Helical" evidence="1">
    <location>
        <begin position="305"/>
        <end position="325"/>
    </location>
</feature>
<feature type="transmembrane region" description="Helical" evidence="1">
    <location>
        <begin position="121"/>
        <end position="148"/>
    </location>
</feature>